<protein>
    <submittedName>
        <fullName evidence="1">6923_t:CDS:1</fullName>
    </submittedName>
</protein>
<dbReference type="Proteomes" id="UP000789920">
    <property type="component" value="Unassembled WGS sequence"/>
</dbReference>
<gene>
    <name evidence="1" type="ORF">RPERSI_LOCUS34959</name>
</gene>
<keyword evidence="2" id="KW-1185">Reference proteome</keyword>
<dbReference type="EMBL" id="CAJVQC010159287">
    <property type="protein sequence ID" value="CAG8848114.1"/>
    <property type="molecule type" value="Genomic_DNA"/>
</dbReference>
<feature type="non-terminal residue" evidence="1">
    <location>
        <position position="53"/>
    </location>
</feature>
<accession>A0ACA9SUE3</accession>
<feature type="non-terminal residue" evidence="1">
    <location>
        <position position="1"/>
    </location>
</feature>
<evidence type="ECO:0000313" key="2">
    <source>
        <dbReference type="Proteomes" id="UP000789920"/>
    </source>
</evidence>
<name>A0ACA9SUE3_9GLOM</name>
<evidence type="ECO:0000313" key="1">
    <source>
        <dbReference type="EMBL" id="CAG8848114.1"/>
    </source>
</evidence>
<sequence>STNLPGKKLAMYELLLLMASVYRHYDVELVNMHEPLKIVTLSVDDVKELKVRI</sequence>
<proteinExistence type="predicted"/>
<reference evidence="1" key="1">
    <citation type="submission" date="2021-06" db="EMBL/GenBank/DDBJ databases">
        <authorList>
            <person name="Kallberg Y."/>
            <person name="Tangrot J."/>
            <person name="Rosling A."/>
        </authorList>
    </citation>
    <scope>NUCLEOTIDE SEQUENCE</scope>
    <source>
        <strain evidence="1">MA461A</strain>
    </source>
</reference>
<organism evidence="1 2">
    <name type="scientific">Racocetra persica</name>
    <dbReference type="NCBI Taxonomy" id="160502"/>
    <lineage>
        <taxon>Eukaryota</taxon>
        <taxon>Fungi</taxon>
        <taxon>Fungi incertae sedis</taxon>
        <taxon>Mucoromycota</taxon>
        <taxon>Glomeromycotina</taxon>
        <taxon>Glomeromycetes</taxon>
        <taxon>Diversisporales</taxon>
        <taxon>Gigasporaceae</taxon>
        <taxon>Racocetra</taxon>
    </lineage>
</organism>
<comment type="caution">
    <text evidence="1">The sequence shown here is derived from an EMBL/GenBank/DDBJ whole genome shotgun (WGS) entry which is preliminary data.</text>
</comment>